<evidence type="ECO:0000313" key="1">
    <source>
        <dbReference type="EMBL" id="KZV14073.1"/>
    </source>
</evidence>
<dbReference type="Proteomes" id="UP000250235">
    <property type="component" value="Unassembled WGS sequence"/>
</dbReference>
<sequence length="81" mass="8944">MTTIWNLRNYKLRDMQGEAKTQGRRLTNTTLCSFLFFSVGGITQPQTMKFLGSMVGKQVVVMVDSGASHNFVSRGLVGELG</sequence>
<dbReference type="AlphaFoldDB" id="A0A2Z6ZZ11"/>
<organism evidence="1 2">
    <name type="scientific">Dorcoceras hygrometricum</name>
    <dbReference type="NCBI Taxonomy" id="472368"/>
    <lineage>
        <taxon>Eukaryota</taxon>
        <taxon>Viridiplantae</taxon>
        <taxon>Streptophyta</taxon>
        <taxon>Embryophyta</taxon>
        <taxon>Tracheophyta</taxon>
        <taxon>Spermatophyta</taxon>
        <taxon>Magnoliopsida</taxon>
        <taxon>eudicotyledons</taxon>
        <taxon>Gunneridae</taxon>
        <taxon>Pentapetalae</taxon>
        <taxon>asterids</taxon>
        <taxon>lamiids</taxon>
        <taxon>Lamiales</taxon>
        <taxon>Gesneriaceae</taxon>
        <taxon>Didymocarpoideae</taxon>
        <taxon>Trichosporeae</taxon>
        <taxon>Loxocarpinae</taxon>
        <taxon>Dorcoceras</taxon>
    </lineage>
</organism>
<name>A0A2Z6ZZ11_9LAMI</name>
<dbReference type="EMBL" id="KV022150">
    <property type="protein sequence ID" value="KZV14073.1"/>
    <property type="molecule type" value="Genomic_DNA"/>
</dbReference>
<dbReference type="OrthoDB" id="1934862at2759"/>
<reference evidence="1 2" key="1">
    <citation type="journal article" date="2015" name="Proc. Natl. Acad. Sci. U.S.A.">
        <title>The resurrection genome of Boea hygrometrica: A blueprint for survival of dehydration.</title>
        <authorList>
            <person name="Xiao L."/>
            <person name="Yang G."/>
            <person name="Zhang L."/>
            <person name="Yang X."/>
            <person name="Zhao S."/>
            <person name="Ji Z."/>
            <person name="Zhou Q."/>
            <person name="Hu M."/>
            <person name="Wang Y."/>
            <person name="Chen M."/>
            <person name="Xu Y."/>
            <person name="Jin H."/>
            <person name="Xiao X."/>
            <person name="Hu G."/>
            <person name="Bao F."/>
            <person name="Hu Y."/>
            <person name="Wan P."/>
            <person name="Li L."/>
            <person name="Deng X."/>
            <person name="Kuang T."/>
            <person name="Xiang C."/>
            <person name="Zhu J.K."/>
            <person name="Oliver M.J."/>
            <person name="He Y."/>
        </authorList>
    </citation>
    <scope>NUCLEOTIDE SEQUENCE [LARGE SCALE GENOMIC DNA]</scope>
    <source>
        <strain evidence="2">cv. XS01</strain>
    </source>
</reference>
<evidence type="ECO:0000313" key="2">
    <source>
        <dbReference type="Proteomes" id="UP000250235"/>
    </source>
</evidence>
<protein>
    <submittedName>
        <fullName evidence="1">Uncharacterized protein</fullName>
    </submittedName>
</protein>
<gene>
    <name evidence="1" type="ORF">F511_44479</name>
</gene>
<accession>A0A2Z6ZZ11</accession>
<keyword evidence="2" id="KW-1185">Reference proteome</keyword>
<proteinExistence type="predicted"/>